<dbReference type="Gene3D" id="3.90.660.10">
    <property type="match status" value="1"/>
</dbReference>
<protein>
    <submittedName>
        <fullName evidence="1">FAD-dependent oxidoreductase</fullName>
    </submittedName>
</protein>
<accession>A0AAU8A0B3</accession>
<dbReference type="PROSITE" id="PS51257">
    <property type="entry name" value="PROKAR_LIPOPROTEIN"/>
    <property type="match status" value="1"/>
</dbReference>
<dbReference type="RefSeq" id="WP_353437991.1">
    <property type="nucleotide sequence ID" value="NZ_CP099959.1"/>
</dbReference>
<proteinExistence type="predicted"/>
<organism evidence="1">
    <name type="scientific">Polynucleobacter sp. UK-FUSCHL-C3</name>
    <dbReference type="NCBI Taxonomy" id="2955208"/>
    <lineage>
        <taxon>Bacteria</taxon>
        <taxon>Pseudomonadati</taxon>
        <taxon>Pseudomonadota</taxon>
        <taxon>Betaproteobacteria</taxon>
        <taxon>Burkholderiales</taxon>
        <taxon>Burkholderiaceae</taxon>
        <taxon>Polynucleobacter</taxon>
    </lineage>
</organism>
<sequence length="329" mass="37074">MNPLIKKRVAIIGAGIAGLSCASELVKAGFEVHVFDKSKGVGGRMSHRYYEAWEADHGAQYFTVKDPLFGTQVTEWMNAKVIAPWGGKIVTLDRSTIRTLESTTQRFVGVPAMTAPAKYLASSLNVHTQHTVIGLKRINNLWRINTKEQGPFDLAFEYLICAIPSVQARALIGPYSESLDTSCKDVVMLPCWTLIAYFKKPLDLDFDGAFVEGSPFSWIARDNTKPGRSSYETWVAQASNTWSQEYIDFNQYEIEPILLKAFKDLTDQDCDLYQSHLWRYAKLETPSELTYVYDKNIKVGLCGDWLKNSTVEGAWLSGYRMAQFLSSKT</sequence>
<dbReference type="InterPro" id="IPR036188">
    <property type="entry name" value="FAD/NAD-bd_sf"/>
</dbReference>
<dbReference type="AlphaFoldDB" id="A0AAU8A0B3"/>
<dbReference type="Pfam" id="PF13450">
    <property type="entry name" value="NAD_binding_8"/>
    <property type="match status" value="1"/>
</dbReference>
<evidence type="ECO:0000313" key="1">
    <source>
        <dbReference type="EMBL" id="XCC56987.1"/>
    </source>
</evidence>
<dbReference type="PANTHER" id="PTHR16128">
    <property type="entry name" value="FAD/NAD(P)-BINDING OXIDOREDUCTASE FAMILY PROTEIN"/>
    <property type="match status" value="1"/>
</dbReference>
<dbReference type="PRINTS" id="PR00419">
    <property type="entry name" value="ADXRDTASE"/>
</dbReference>
<gene>
    <name evidence="1" type="ORF">NKE59_05655</name>
</gene>
<dbReference type="EMBL" id="CP099959">
    <property type="protein sequence ID" value="XCC56987.1"/>
    <property type="molecule type" value="Genomic_DNA"/>
</dbReference>
<name>A0AAU8A0B3_9BURK</name>
<reference evidence="1" key="1">
    <citation type="submission" date="2022-06" db="EMBL/GenBank/DDBJ databases">
        <title>New Polynucleobacter species.</title>
        <authorList>
            <person name="Hahn M.W."/>
        </authorList>
    </citation>
    <scope>NUCLEOTIDE SEQUENCE</scope>
    <source>
        <strain evidence="1">UK-FUSCHL-C3</strain>
    </source>
</reference>
<dbReference type="SUPFAM" id="SSF51905">
    <property type="entry name" value="FAD/NAD(P)-binding domain"/>
    <property type="match status" value="1"/>
</dbReference>
<dbReference type="Gene3D" id="3.50.50.60">
    <property type="entry name" value="FAD/NAD(P)-binding domain"/>
    <property type="match status" value="1"/>
</dbReference>
<dbReference type="PANTHER" id="PTHR16128:SF5">
    <property type="entry name" value="FAD_NAD(P)-BINDING OXIDOREDUCTASE FAMILY PROTEIN"/>
    <property type="match status" value="1"/>
</dbReference>